<evidence type="ECO:0000313" key="3">
    <source>
        <dbReference type="Proteomes" id="UP000001260"/>
    </source>
</evidence>
<keyword evidence="1" id="KW-0812">Transmembrane</keyword>
<dbReference type="AlphaFoldDB" id="Q253U9"/>
<accession>Q253U9</accession>
<sequence length="133" mass="15246">MMFSVYITLPTHMHTSEKNTFIFVPGTKISVCKTAYFPELSMRFLVTPLIGLIFTIFLIYRRFTIMRAAYSKLDYTPNKHCEDKLCSRLHPEYYIPLVTTGILGGIGALIPLLVLGIVMCMIMKILKKLCIFI</sequence>
<keyword evidence="1" id="KW-0472">Membrane</keyword>
<gene>
    <name evidence="2" type="ordered locus">CF0667</name>
</gene>
<dbReference type="Proteomes" id="UP000001260">
    <property type="component" value="Chromosome"/>
</dbReference>
<protein>
    <submittedName>
        <fullName evidence="2">Uncharacterized protein</fullName>
    </submittedName>
</protein>
<dbReference type="STRING" id="264202.gene:10544494"/>
<name>Q253U9_CHLFF</name>
<reference evidence="2 3" key="1">
    <citation type="journal article" date="2006" name="DNA Res.">
        <title>Genome sequence of the cat pathogen, Chlamydophila felis.</title>
        <authorList>
            <person name="Azuma Y."/>
            <person name="Hirakawa H."/>
            <person name="Yamashita A."/>
            <person name="Cai Y."/>
            <person name="Rahman M.A."/>
            <person name="Suzuki H."/>
            <person name="Mitaku S."/>
            <person name="Toh H."/>
            <person name="Goto S."/>
            <person name="Murakami T."/>
            <person name="Sugi K."/>
            <person name="Hayashi H."/>
            <person name="Fukushi H."/>
            <person name="Hattori M."/>
            <person name="Kuhara S."/>
            <person name="Shirai M."/>
        </authorList>
    </citation>
    <scope>NUCLEOTIDE SEQUENCE [LARGE SCALE GENOMIC DNA]</scope>
    <source>
        <strain evidence="2 3">Fe/C-56</strain>
    </source>
</reference>
<evidence type="ECO:0000256" key="1">
    <source>
        <dbReference type="SAM" id="Phobius"/>
    </source>
</evidence>
<proteinExistence type="predicted"/>
<keyword evidence="1" id="KW-1133">Transmembrane helix</keyword>
<organism evidence="2 3">
    <name type="scientific">Chlamydia felis (strain Fe/C-56)</name>
    <name type="common">Chlamydophila felis</name>
    <dbReference type="NCBI Taxonomy" id="264202"/>
    <lineage>
        <taxon>Bacteria</taxon>
        <taxon>Pseudomonadati</taxon>
        <taxon>Chlamydiota</taxon>
        <taxon>Chlamydiia</taxon>
        <taxon>Chlamydiales</taxon>
        <taxon>Chlamydiaceae</taxon>
        <taxon>Chlamydia/Chlamydophila group</taxon>
        <taxon>Chlamydia</taxon>
    </lineage>
</organism>
<feature type="transmembrane region" description="Helical" evidence="1">
    <location>
        <begin position="44"/>
        <end position="63"/>
    </location>
</feature>
<dbReference type="HOGENOM" id="CLU_157101_0_0_0"/>
<evidence type="ECO:0000313" key="2">
    <source>
        <dbReference type="EMBL" id="BAE81439.1"/>
    </source>
</evidence>
<dbReference type="KEGG" id="cfe:BAE81439.1"/>
<dbReference type="EMBL" id="AP006861">
    <property type="protein sequence ID" value="BAE81439.1"/>
    <property type="molecule type" value="Genomic_DNA"/>
</dbReference>
<keyword evidence="3" id="KW-1185">Reference proteome</keyword>
<feature type="transmembrane region" description="Helical" evidence="1">
    <location>
        <begin position="93"/>
        <end position="118"/>
    </location>
</feature>